<accession>A0ABS2ZH65</accession>
<reference evidence="1 2" key="1">
    <citation type="submission" date="2021-01" db="EMBL/GenBank/DDBJ databases">
        <title>Genome Sequencing of Type Strains.</title>
        <authorList>
            <person name="Lemaire J.F."/>
            <person name="Inderbitzin P."/>
            <person name="Collins S.B."/>
            <person name="Wespe N."/>
            <person name="Knight-Connoni V."/>
        </authorList>
    </citation>
    <scope>NUCLEOTIDE SEQUENCE [LARGE SCALE GENOMIC DNA]</scope>
    <source>
        <strain evidence="1 2">DSM 14730</strain>
    </source>
</reference>
<protein>
    <submittedName>
        <fullName evidence="1">Uncharacterized protein</fullName>
    </submittedName>
</protein>
<sequence length="128" mass="15433">MIWKLNDTSIDLAYTFDNLKKLLNDILNQENTFSHYEFSKWCDNLTMVFDEDDSTDDENDKDLDQWLKDLEEWNENDLAVKIAGDIEREWDLNLFENYSEQQLKTLDISQVVFPEKWIQDWVKEINSL</sequence>
<proteinExistence type="predicted"/>
<gene>
    <name evidence="1" type="ORF">JYA64_15300</name>
</gene>
<evidence type="ECO:0000313" key="1">
    <source>
        <dbReference type="EMBL" id="MBN3546673.1"/>
    </source>
</evidence>
<organism evidence="1 2">
    <name type="scientific">Fictibacillus barbaricus</name>
    <dbReference type="NCBI Taxonomy" id="182136"/>
    <lineage>
        <taxon>Bacteria</taxon>
        <taxon>Bacillati</taxon>
        <taxon>Bacillota</taxon>
        <taxon>Bacilli</taxon>
        <taxon>Bacillales</taxon>
        <taxon>Fictibacillaceae</taxon>
        <taxon>Fictibacillus</taxon>
    </lineage>
</organism>
<evidence type="ECO:0000313" key="2">
    <source>
        <dbReference type="Proteomes" id="UP001319060"/>
    </source>
</evidence>
<keyword evidence="2" id="KW-1185">Reference proteome</keyword>
<dbReference type="RefSeq" id="WP_188400978.1">
    <property type="nucleotide sequence ID" value="NZ_BMCE01000001.1"/>
</dbReference>
<comment type="caution">
    <text evidence="1">The sequence shown here is derived from an EMBL/GenBank/DDBJ whole genome shotgun (WGS) entry which is preliminary data.</text>
</comment>
<name>A0ABS2ZH65_9BACL</name>
<dbReference type="Proteomes" id="UP001319060">
    <property type="component" value="Unassembled WGS sequence"/>
</dbReference>
<dbReference type="EMBL" id="JAFHKS010000044">
    <property type="protein sequence ID" value="MBN3546673.1"/>
    <property type="molecule type" value="Genomic_DNA"/>
</dbReference>